<proteinExistence type="predicted"/>
<dbReference type="AlphaFoldDB" id="A0A4R6WMG3"/>
<reference evidence="5 6" key="1">
    <citation type="submission" date="2019-03" db="EMBL/GenBank/DDBJ databases">
        <title>Genomic Encyclopedia of Type Strains, Phase III (KMG-III): the genomes of soil and plant-associated and newly described type strains.</title>
        <authorList>
            <person name="Whitman W."/>
        </authorList>
    </citation>
    <scope>NUCLEOTIDE SEQUENCE [LARGE SCALE GENOMIC DNA]</scope>
    <source>
        <strain evidence="5 6">CGMCC 1.7660</strain>
    </source>
</reference>
<dbReference type="EMBL" id="SNYW01000008">
    <property type="protein sequence ID" value="TDQ82053.1"/>
    <property type="molecule type" value="Genomic_DNA"/>
</dbReference>
<dbReference type="Gene3D" id="1.10.10.60">
    <property type="entry name" value="Homeodomain-like"/>
    <property type="match status" value="1"/>
</dbReference>
<dbReference type="PROSITE" id="PS01124">
    <property type="entry name" value="HTH_ARAC_FAMILY_2"/>
    <property type="match status" value="1"/>
</dbReference>
<dbReference type="PRINTS" id="PR00032">
    <property type="entry name" value="HTHARAC"/>
</dbReference>
<dbReference type="InterPro" id="IPR032687">
    <property type="entry name" value="AraC-type_N"/>
</dbReference>
<dbReference type="RefSeq" id="WP_243735592.1">
    <property type="nucleotide sequence ID" value="NZ_SNYW01000008.1"/>
</dbReference>
<dbReference type="InterPro" id="IPR020449">
    <property type="entry name" value="Tscrpt_reg_AraC-type_HTH"/>
</dbReference>
<evidence type="ECO:0000313" key="6">
    <source>
        <dbReference type="Proteomes" id="UP000295783"/>
    </source>
</evidence>
<keyword evidence="6" id="KW-1185">Reference proteome</keyword>
<accession>A0A4R6WMG3</accession>
<keyword evidence="2 5" id="KW-0238">DNA-binding</keyword>
<dbReference type="GO" id="GO:0005829">
    <property type="term" value="C:cytosol"/>
    <property type="evidence" value="ECO:0007669"/>
    <property type="project" value="TreeGrafter"/>
</dbReference>
<organism evidence="5 6">
    <name type="scientific">Dongia mobilis</name>
    <dbReference type="NCBI Taxonomy" id="578943"/>
    <lineage>
        <taxon>Bacteria</taxon>
        <taxon>Pseudomonadati</taxon>
        <taxon>Pseudomonadota</taxon>
        <taxon>Alphaproteobacteria</taxon>
        <taxon>Rhodospirillales</taxon>
        <taxon>Dongiaceae</taxon>
        <taxon>Dongia</taxon>
    </lineage>
</organism>
<evidence type="ECO:0000259" key="4">
    <source>
        <dbReference type="PROSITE" id="PS01124"/>
    </source>
</evidence>
<evidence type="ECO:0000256" key="2">
    <source>
        <dbReference type="ARBA" id="ARBA00023125"/>
    </source>
</evidence>
<dbReference type="InterPro" id="IPR018060">
    <property type="entry name" value="HTH_AraC"/>
</dbReference>
<dbReference type="Pfam" id="PF12625">
    <property type="entry name" value="Arabinose_bd"/>
    <property type="match status" value="1"/>
</dbReference>
<gene>
    <name evidence="5" type="ORF">A8950_1873</name>
</gene>
<sequence length="356" mass="39235">MTSALMDLSASARGGDAAPVVLAAAATGLVDFIGAQGGDVDSIFGNSGIAPDMAGAPTLKVKLASYCRLFEEAARQIGGDRREAGNFGLWFGQQFQPRDLGMWGYAAISAPNLGVALDNLVRLFHYHQESSGMRMVRGHDGMMRLEYQIYASEIVERRQDAELSLGMFANVIRECCGPRWAPLEVHFEHPRPALWKEHEAAFDAPVYFSQPTNALVFRPELLERGMPGSDLQLMTMMRTCLESLGSHRSGDEGLVERVKTAIRVSLPNGYPALERIAQDLRLSPGSIQRELAAAGLTYKDAVETTRQSLARMYLDQHQLPLTEIALLLGYSELSAFTRAFTRWTGVSPRAYRKQAH</sequence>
<protein>
    <submittedName>
        <fullName evidence="5">AraC-like DNA-binding protein</fullName>
    </submittedName>
</protein>
<dbReference type="SUPFAM" id="SSF46689">
    <property type="entry name" value="Homeodomain-like"/>
    <property type="match status" value="1"/>
</dbReference>
<dbReference type="GO" id="GO:0000976">
    <property type="term" value="F:transcription cis-regulatory region binding"/>
    <property type="evidence" value="ECO:0007669"/>
    <property type="project" value="TreeGrafter"/>
</dbReference>
<dbReference type="Pfam" id="PF12833">
    <property type="entry name" value="HTH_18"/>
    <property type="match status" value="1"/>
</dbReference>
<dbReference type="GO" id="GO:0003700">
    <property type="term" value="F:DNA-binding transcription factor activity"/>
    <property type="evidence" value="ECO:0007669"/>
    <property type="project" value="InterPro"/>
</dbReference>
<dbReference type="Proteomes" id="UP000295783">
    <property type="component" value="Unassembled WGS sequence"/>
</dbReference>
<keyword evidence="3" id="KW-0804">Transcription</keyword>
<evidence type="ECO:0000313" key="5">
    <source>
        <dbReference type="EMBL" id="TDQ82053.1"/>
    </source>
</evidence>
<comment type="caution">
    <text evidence="5">The sequence shown here is derived from an EMBL/GenBank/DDBJ whole genome shotgun (WGS) entry which is preliminary data.</text>
</comment>
<evidence type="ECO:0000256" key="3">
    <source>
        <dbReference type="ARBA" id="ARBA00023163"/>
    </source>
</evidence>
<keyword evidence="1" id="KW-0805">Transcription regulation</keyword>
<dbReference type="PANTHER" id="PTHR47894:SF4">
    <property type="entry name" value="HTH-TYPE TRANSCRIPTIONAL REGULATOR GADX"/>
    <property type="match status" value="1"/>
</dbReference>
<name>A0A4R6WMG3_9PROT</name>
<dbReference type="InterPro" id="IPR009057">
    <property type="entry name" value="Homeodomain-like_sf"/>
</dbReference>
<feature type="domain" description="HTH araC/xylS-type" evidence="4">
    <location>
        <begin position="256"/>
        <end position="354"/>
    </location>
</feature>
<dbReference type="PANTHER" id="PTHR47894">
    <property type="entry name" value="HTH-TYPE TRANSCRIPTIONAL REGULATOR GADX"/>
    <property type="match status" value="1"/>
</dbReference>
<evidence type="ECO:0000256" key="1">
    <source>
        <dbReference type="ARBA" id="ARBA00023015"/>
    </source>
</evidence>
<dbReference type="SMART" id="SM00342">
    <property type="entry name" value="HTH_ARAC"/>
    <property type="match status" value="1"/>
</dbReference>